<name>A0ABT7DYJ6_9NEIS</name>
<evidence type="ECO:0000256" key="1">
    <source>
        <dbReference type="ARBA" id="ARBA00004413"/>
    </source>
</evidence>
<feature type="domain" description="Flagellar motor switch protein FliN-like C-terminal" evidence="9">
    <location>
        <begin position="40"/>
        <end position="108"/>
    </location>
</feature>
<dbReference type="InterPro" id="IPR036429">
    <property type="entry name" value="SpoA-like_sf"/>
</dbReference>
<keyword evidence="5" id="KW-0145">Chemotaxis</keyword>
<evidence type="ECO:0000256" key="4">
    <source>
        <dbReference type="ARBA" id="ARBA00022475"/>
    </source>
</evidence>
<organism evidence="10 11">
    <name type="scientific">Parachitinimonas caeni</name>
    <dbReference type="NCBI Taxonomy" id="3031301"/>
    <lineage>
        <taxon>Bacteria</taxon>
        <taxon>Pseudomonadati</taxon>
        <taxon>Pseudomonadota</taxon>
        <taxon>Betaproteobacteria</taxon>
        <taxon>Neisseriales</taxon>
        <taxon>Chitinibacteraceae</taxon>
        <taxon>Parachitinimonas</taxon>
    </lineage>
</organism>
<evidence type="ECO:0000259" key="9">
    <source>
        <dbReference type="Pfam" id="PF01052"/>
    </source>
</evidence>
<comment type="similarity">
    <text evidence="2">Belongs to the FliN/MopA/SpaO family.</text>
</comment>
<accession>A0ABT7DYJ6</accession>
<evidence type="ECO:0000256" key="6">
    <source>
        <dbReference type="ARBA" id="ARBA00022779"/>
    </source>
</evidence>
<comment type="caution">
    <text evidence="10">The sequence shown here is derived from an EMBL/GenBank/DDBJ whole genome shotgun (WGS) entry which is preliminary data.</text>
</comment>
<dbReference type="InterPro" id="IPR051469">
    <property type="entry name" value="FliN/MopA/SpaO"/>
</dbReference>
<keyword evidence="10" id="KW-0969">Cilium</keyword>
<reference evidence="10" key="1">
    <citation type="submission" date="2023-03" db="EMBL/GenBank/DDBJ databases">
        <title>Chitinimonas shenzhenensis gen. nov., sp. nov., a novel member of family Burkholderiaceae isolated from activated sludge collected in Shen Zhen, China.</title>
        <authorList>
            <person name="Wang X."/>
        </authorList>
    </citation>
    <scope>NUCLEOTIDE SEQUENCE</scope>
    <source>
        <strain evidence="10">DQS-5</strain>
    </source>
</reference>
<keyword evidence="10" id="KW-0966">Cell projection</keyword>
<dbReference type="SUPFAM" id="SSF101801">
    <property type="entry name" value="Surface presentation of antigens (SPOA)"/>
    <property type="match status" value="1"/>
</dbReference>
<keyword evidence="4" id="KW-1003">Cell membrane</keyword>
<proteinExistence type="inferred from homology"/>
<dbReference type="Proteomes" id="UP001172778">
    <property type="component" value="Unassembled WGS sequence"/>
</dbReference>
<dbReference type="Gene3D" id="2.30.330.10">
    <property type="entry name" value="SpoA-like"/>
    <property type="match status" value="1"/>
</dbReference>
<keyword evidence="11" id="KW-1185">Reference proteome</keyword>
<keyword evidence="7" id="KW-0472">Membrane</keyword>
<evidence type="ECO:0000256" key="8">
    <source>
        <dbReference type="SAM" id="MobiDB-lite"/>
    </source>
</evidence>
<evidence type="ECO:0000313" key="10">
    <source>
        <dbReference type="EMBL" id="MDK2125132.1"/>
    </source>
</evidence>
<gene>
    <name evidence="10" type="ORF">PZA18_13840</name>
</gene>
<keyword evidence="10" id="KW-0282">Flagellum</keyword>
<dbReference type="RefSeq" id="WP_284101444.1">
    <property type="nucleotide sequence ID" value="NZ_JARRAF010000015.1"/>
</dbReference>
<feature type="region of interest" description="Disordered" evidence="8">
    <location>
        <begin position="1"/>
        <end position="30"/>
    </location>
</feature>
<dbReference type="EMBL" id="JARRAF010000015">
    <property type="protein sequence ID" value="MDK2125132.1"/>
    <property type="molecule type" value="Genomic_DNA"/>
</dbReference>
<feature type="compositionally biased region" description="Polar residues" evidence="8">
    <location>
        <begin position="1"/>
        <end position="15"/>
    </location>
</feature>
<dbReference type="PANTHER" id="PTHR43484:SF1">
    <property type="entry name" value="FLAGELLAR MOTOR SWITCH PROTEIN FLIN"/>
    <property type="match status" value="1"/>
</dbReference>
<dbReference type="InterPro" id="IPR001543">
    <property type="entry name" value="FliN-like_C"/>
</dbReference>
<protein>
    <recommendedName>
        <fullName evidence="3">Flagellar motor switch protein FliN</fullName>
    </recommendedName>
</protein>
<keyword evidence="6" id="KW-0283">Flagellar rotation</keyword>
<dbReference type="Pfam" id="PF01052">
    <property type="entry name" value="FliMN_C"/>
    <property type="match status" value="1"/>
</dbReference>
<dbReference type="InterPro" id="IPR001172">
    <property type="entry name" value="FliN_T3SS_HrcQb"/>
</dbReference>
<evidence type="ECO:0000256" key="5">
    <source>
        <dbReference type="ARBA" id="ARBA00022500"/>
    </source>
</evidence>
<comment type="subcellular location">
    <subcellularLocation>
        <location evidence="1">Cell membrane</location>
        <topology evidence="1">Peripheral membrane protein</topology>
        <orientation evidence="1">Cytoplasmic side</orientation>
    </subcellularLocation>
</comment>
<evidence type="ECO:0000256" key="2">
    <source>
        <dbReference type="ARBA" id="ARBA00009226"/>
    </source>
</evidence>
<dbReference type="PANTHER" id="PTHR43484">
    <property type="match status" value="1"/>
</dbReference>
<evidence type="ECO:0000256" key="3">
    <source>
        <dbReference type="ARBA" id="ARBA00021897"/>
    </source>
</evidence>
<evidence type="ECO:0000256" key="7">
    <source>
        <dbReference type="ARBA" id="ARBA00023136"/>
    </source>
</evidence>
<sequence>MSSQNNTSATEQNAPQLVELPELKSHPTKTSAVANGMDVIRSVKVRLSVRLGETDISVGELLDMKEDSVLKLDRLVDESVDILLDGNVIARGQLVAIGDSFGVQITEKPNMGKH</sequence>
<dbReference type="PRINTS" id="PR00956">
    <property type="entry name" value="FLGMOTORFLIN"/>
</dbReference>
<evidence type="ECO:0000313" key="11">
    <source>
        <dbReference type="Proteomes" id="UP001172778"/>
    </source>
</evidence>